<keyword evidence="5" id="KW-1185">Reference proteome</keyword>
<dbReference type="PANTHER" id="PTHR38687">
    <property type="entry name" value="CELL DIVISION PROTEIN DEDD-RELATED"/>
    <property type="match status" value="1"/>
</dbReference>
<reference evidence="4 5" key="1">
    <citation type="submission" date="2017-03" db="EMBL/GenBank/DDBJ databases">
        <title>Genome sequencing of Shewanella japonica KCTC 22435.</title>
        <authorList>
            <person name="Kim K.M."/>
        </authorList>
    </citation>
    <scope>NUCLEOTIDE SEQUENCE [LARGE SCALE GENOMIC DNA]</scope>
    <source>
        <strain evidence="4 5">KCTC 22435</strain>
    </source>
</reference>
<dbReference type="InterPro" id="IPR007730">
    <property type="entry name" value="SPOR-like_dom"/>
</dbReference>
<evidence type="ECO:0000313" key="5">
    <source>
        <dbReference type="Proteomes" id="UP000191820"/>
    </source>
</evidence>
<evidence type="ECO:0000313" key="4">
    <source>
        <dbReference type="EMBL" id="ARD20770.1"/>
    </source>
</evidence>
<evidence type="ECO:0000259" key="3">
    <source>
        <dbReference type="PROSITE" id="PS51724"/>
    </source>
</evidence>
<dbReference type="Proteomes" id="UP000191820">
    <property type="component" value="Chromosome"/>
</dbReference>
<accession>A0ABM6JFQ1</accession>
<gene>
    <name evidence="4" type="ORF">SJ2017_0428</name>
</gene>
<feature type="region of interest" description="Disordered" evidence="1">
    <location>
        <begin position="60"/>
        <end position="87"/>
    </location>
</feature>
<dbReference type="Pfam" id="PF05036">
    <property type="entry name" value="SPOR"/>
    <property type="match status" value="1"/>
</dbReference>
<feature type="transmembrane region" description="Helical" evidence="2">
    <location>
        <begin position="29"/>
        <end position="51"/>
    </location>
</feature>
<dbReference type="RefSeq" id="WP_080914730.1">
    <property type="nucleotide sequence ID" value="NZ_CP020472.1"/>
</dbReference>
<dbReference type="InterPro" id="IPR036680">
    <property type="entry name" value="SPOR-like_sf"/>
</dbReference>
<dbReference type="PROSITE" id="PS51724">
    <property type="entry name" value="SPOR"/>
    <property type="match status" value="1"/>
</dbReference>
<dbReference type="Gene3D" id="3.30.70.1070">
    <property type="entry name" value="Sporulation related repeat"/>
    <property type="match status" value="1"/>
</dbReference>
<keyword evidence="2" id="KW-1133">Transmembrane helix</keyword>
<protein>
    <submittedName>
        <fullName evidence="4">Sporulation protein</fullName>
    </submittedName>
</protein>
<sequence>MSRDYANKKPSGKKRSSSRGKKPQQKRSIPYLPTLIVLLLVGGFGYFLWWISGSSDDAPATTAPAVTVEQTKPKPVKKDPNALPPKPTEEWTYLEELENKSIDVEVPEDALKSKGPYQMQCASFRKPEPAEEMKAMIAFQGMEAQVRATTGSSGVWHKVILGPFESKRAAERSRHKLQRAGINGCQIWLWEY</sequence>
<evidence type="ECO:0000256" key="1">
    <source>
        <dbReference type="SAM" id="MobiDB-lite"/>
    </source>
</evidence>
<feature type="region of interest" description="Disordered" evidence="1">
    <location>
        <begin position="1"/>
        <end position="26"/>
    </location>
</feature>
<dbReference type="SUPFAM" id="SSF110997">
    <property type="entry name" value="Sporulation related repeat"/>
    <property type="match status" value="1"/>
</dbReference>
<proteinExistence type="predicted"/>
<dbReference type="PANTHER" id="PTHR38687:SF2">
    <property type="entry name" value="CELL DIVISION PROTEIN FTSN"/>
    <property type="match status" value="1"/>
</dbReference>
<feature type="compositionally biased region" description="Basic residues" evidence="1">
    <location>
        <begin position="10"/>
        <end position="25"/>
    </location>
</feature>
<keyword evidence="2" id="KW-0472">Membrane</keyword>
<feature type="domain" description="SPOR" evidence="3">
    <location>
        <begin position="111"/>
        <end position="191"/>
    </location>
</feature>
<organism evidence="4 5">
    <name type="scientific">Shewanella japonica</name>
    <dbReference type="NCBI Taxonomy" id="93973"/>
    <lineage>
        <taxon>Bacteria</taxon>
        <taxon>Pseudomonadati</taxon>
        <taxon>Pseudomonadota</taxon>
        <taxon>Gammaproteobacteria</taxon>
        <taxon>Alteromonadales</taxon>
        <taxon>Shewanellaceae</taxon>
        <taxon>Shewanella</taxon>
    </lineage>
</organism>
<keyword evidence="2" id="KW-0812">Transmembrane</keyword>
<name>A0ABM6JFQ1_9GAMM</name>
<evidence type="ECO:0000256" key="2">
    <source>
        <dbReference type="SAM" id="Phobius"/>
    </source>
</evidence>
<dbReference type="EMBL" id="CP020472">
    <property type="protein sequence ID" value="ARD20770.1"/>
    <property type="molecule type" value="Genomic_DNA"/>
</dbReference>
<dbReference type="InterPro" id="IPR052521">
    <property type="entry name" value="Cell_div_SPOR-domain"/>
</dbReference>